<dbReference type="AlphaFoldDB" id="A0A067RQA9"/>
<dbReference type="Proteomes" id="UP000027135">
    <property type="component" value="Unassembled WGS sequence"/>
</dbReference>
<name>A0A067RQA9_ZOONE</name>
<evidence type="ECO:0000313" key="2">
    <source>
        <dbReference type="Proteomes" id="UP000027135"/>
    </source>
</evidence>
<dbReference type="InParanoid" id="A0A067RQA9"/>
<accession>A0A067RQA9</accession>
<reference evidence="1 2" key="1">
    <citation type="journal article" date="2014" name="Nat. Commun.">
        <title>Molecular traces of alternative social organization in a termite genome.</title>
        <authorList>
            <person name="Terrapon N."/>
            <person name="Li C."/>
            <person name="Robertson H.M."/>
            <person name="Ji L."/>
            <person name="Meng X."/>
            <person name="Booth W."/>
            <person name="Chen Z."/>
            <person name="Childers C.P."/>
            <person name="Glastad K.M."/>
            <person name="Gokhale K."/>
            <person name="Gowin J."/>
            <person name="Gronenberg W."/>
            <person name="Hermansen R.A."/>
            <person name="Hu H."/>
            <person name="Hunt B.G."/>
            <person name="Huylmans A.K."/>
            <person name="Khalil S.M."/>
            <person name="Mitchell R.D."/>
            <person name="Munoz-Torres M.C."/>
            <person name="Mustard J.A."/>
            <person name="Pan H."/>
            <person name="Reese J.T."/>
            <person name="Scharf M.E."/>
            <person name="Sun F."/>
            <person name="Vogel H."/>
            <person name="Xiao J."/>
            <person name="Yang W."/>
            <person name="Yang Z."/>
            <person name="Yang Z."/>
            <person name="Zhou J."/>
            <person name="Zhu J."/>
            <person name="Brent C.S."/>
            <person name="Elsik C.G."/>
            <person name="Goodisman M.A."/>
            <person name="Liberles D.A."/>
            <person name="Roe R.M."/>
            <person name="Vargo E.L."/>
            <person name="Vilcinskas A."/>
            <person name="Wang J."/>
            <person name="Bornberg-Bauer E."/>
            <person name="Korb J."/>
            <person name="Zhang G."/>
            <person name="Liebig J."/>
        </authorList>
    </citation>
    <scope>NUCLEOTIDE SEQUENCE [LARGE SCALE GENOMIC DNA]</scope>
    <source>
        <tissue evidence="1">Whole organism</tissue>
    </source>
</reference>
<evidence type="ECO:0000313" key="1">
    <source>
        <dbReference type="EMBL" id="KDR22805.1"/>
    </source>
</evidence>
<dbReference type="EMBL" id="KK852485">
    <property type="protein sequence ID" value="KDR22805.1"/>
    <property type="molecule type" value="Genomic_DNA"/>
</dbReference>
<keyword evidence="2" id="KW-1185">Reference proteome</keyword>
<organism evidence="1 2">
    <name type="scientific">Zootermopsis nevadensis</name>
    <name type="common">Dampwood termite</name>
    <dbReference type="NCBI Taxonomy" id="136037"/>
    <lineage>
        <taxon>Eukaryota</taxon>
        <taxon>Metazoa</taxon>
        <taxon>Ecdysozoa</taxon>
        <taxon>Arthropoda</taxon>
        <taxon>Hexapoda</taxon>
        <taxon>Insecta</taxon>
        <taxon>Pterygota</taxon>
        <taxon>Neoptera</taxon>
        <taxon>Polyneoptera</taxon>
        <taxon>Dictyoptera</taxon>
        <taxon>Blattodea</taxon>
        <taxon>Blattoidea</taxon>
        <taxon>Termitoidae</taxon>
        <taxon>Termopsidae</taxon>
        <taxon>Zootermopsis</taxon>
    </lineage>
</organism>
<proteinExistence type="predicted"/>
<protein>
    <submittedName>
        <fullName evidence="1">Uncharacterized protein</fullName>
    </submittedName>
</protein>
<gene>
    <name evidence="1" type="ORF">L798_00719</name>
</gene>
<sequence length="137" mass="16343">MLTANQQCVLCPQLVKDQCNTLLKKRSPKKCLFESDPKETRRLLEELLEEQFLADRELMLRKYNFDILTSTFVTNVRSAPEREKETGSKLQDFRYYRQQQMTQRNKVVSFRSLRFDIDQEKTVPTGGRRELQISFEQ</sequence>